<proteinExistence type="predicted"/>
<reference evidence="1 2" key="1">
    <citation type="submission" date="2007-03" db="EMBL/GenBank/DDBJ databases">
        <authorList>
            <person name="Stal L."/>
            <person name="Ferriera S."/>
            <person name="Johnson J."/>
            <person name="Kravitz S."/>
            <person name="Beeson K."/>
            <person name="Sutton G."/>
            <person name="Rogers Y.-H."/>
            <person name="Friedman R."/>
            <person name="Frazier M."/>
            <person name="Venter J.C."/>
        </authorList>
    </citation>
    <scope>NUCLEOTIDE SEQUENCE [LARGE SCALE GENOMIC DNA]</scope>
    <source>
        <strain evidence="1 2">CCY0110</strain>
    </source>
</reference>
<dbReference type="AlphaFoldDB" id="A3IW41"/>
<evidence type="ECO:0000313" key="2">
    <source>
        <dbReference type="Proteomes" id="UP000003781"/>
    </source>
</evidence>
<comment type="caution">
    <text evidence="1">The sequence shown here is derived from an EMBL/GenBank/DDBJ whole genome shotgun (WGS) entry which is preliminary data.</text>
</comment>
<evidence type="ECO:0000313" key="1">
    <source>
        <dbReference type="EMBL" id="EAZ89276.1"/>
    </source>
</evidence>
<protein>
    <submittedName>
        <fullName evidence="1">Uncharacterized protein</fullName>
    </submittedName>
</protein>
<dbReference type="Proteomes" id="UP000003781">
    <property type="component" value="Unassembled WGS sequence"/>
</dbReference>
<dbReference type="EMBL" id="AAXW01000048">
    <property type="protein sequence ID" value="EAZ89276.1"/>
    <property type="molecule type" value="Genomic_DNA"/>
</dbReference>
<keyword evidence="2" id="KW-1185">Reference proteome</keyword>
<dbReference type="RefSeq" id="WP_008277597.1">
    <property type="nucleotide sequence ID" value="NZ_AAXW01000048.1"/>
</dbReference>
<sequence>MTDSHEIEVSKPKNILQKEINLGLNNFLLTVGKGTVNIAFL</sequence>
<organism evidence="1 2">
    <name type="scientific">Crocosphaera chwakensis CCY0110</name>
    <dbReference type="NCBI Taxonomy" id="391612"/>
    <lineage>
        <taxon>Bacteria</taxon>
        <taxon>Bacillati</taxon>
        <taxon>Cyanobacteriota</taxon>
        <taxon>Cyanophyceae</taxon>
        <taxon>Oscillatoriophycideae</taxon>
        <taxon>Chroococcales</taxon>
        <taxon>Aphanothecaceae</taxon>
        <taxon>Crocosphaera</taxon>
        <taxon>Crocosphaera chwakensis</taxon>
    </lineage>
</organism>
<name>A3IW41_9CHRO</name>
<gene>
    <name evidence="1" type="ORF">CY0110_08776</name>
</gene>
<accession>A3IW41</accession>